<comment type="caution">
    <text evidence="2">The sequence shown here is derived from an EMBL/GenBank/DDBJ whole genome shotgun (WGS) entry which is preliminary data.</text>
</comment>
<name>A0A5S5D402_9ACTN</name>
<accession>A0A5S5D402</accession>
<dbReference type="AlphaFoldDB" id="A0A5S5D402"/>
<reference evidence="2 3" key="1">
    <citation type="submission" date="2019-07" db="EMBL/GenBank/DDBJ databases">
        <title>Genomic Encyclopedia of Archaeal and Bacterial Type Strains, Phase II (KMG-II): from individual species to whole genera.</title>
        <authorList>
            <person name="Goeker M."/>
        </authorList>
    </citation>
    <scope>NUCLEOTIDE SEQUENCE [LARGE SCALE GENOMIC DNA]</scope>
    <source>
        <strain evidence="2 3">DSM 46842</strain>
    </source>
</reference>
<protein>
    <submittedName>
        <fullName evidence="2">Uncharacterized protein</fullName>
    </submittedName>
</protein>
<evidence type="ECO:0000256" key="1">
    <source>
        <dbReference type="SAM" id="MobiDB-lite"/>
    </source>
</evidence>
<evidence type="ECO:0000313" key="2">
    <source>
        <dbReference type="EMBL" id="TYP90757.1"/>
    </source>
</evidence>
<dbReference type="Proteomes" id="UP000322499">
    <property type="component" value="Unassembled WGS sequence"/>
</dbReference>
<dbReference type="EMBL" id="VNHW01000001">
    <property type="protein sequence ID" value="TYP90757.1"/>
    <property type="molecule type" value="Genomic_DNA"/>
</dbReference>
<organism evidence="2 3">
    <name type="scientific">Blastococcus xanthinilyticus</name>
    <dbReference type="NCBI Taxonomy" id="1564164"/>
    <lineage>
        <taxon>Bacteria</taxon>
        <taxon>Bacillati</taxon>
        <taxon>Actinomycetota</taxon>
        <taxon>Actinomycetes</taxon>
        <taxon>Geodermatophilales</taxon>
        <taxon>Geodermatophilaceae</taxon>
        <taxon>Blastococcus</taxon>
    </lineage>
</organism>
<feature type="region of interest" description="Disordered" evidence="1">
    <location>
        <begin position="1"/>
        <end position="45"/>
    </location>
</feature>
<keyword evidence="3" id="KW-1185">Reference proteome</keyword>
<gene>
    <name evidence="2" type="ORF">BD833_101475</name>
</gene>
<evidence type="ECO:0000313" key="3">
    <source>
        <dbReference type="Proteomes" id="UP000322499"/>
    </source>
</evidence>
<sequence>MSKFAKAGVAKKVMDEAKKPQNQKKIKDAISSFSNRGKGGTTKRP</sequence>
<proteinExistence type="predicted"/>